<keyword evidence="3" id="KW-1185">Reference proteome</keyword>
<keyword evidence="1" id="KW-1133">Transmembrane helix</keyword>
<keyword evidence="1" id="KW-0472">Membrane</keyword>
<name>A0ABU9AVC8_9BACT</name>
<evidence type="ECO:0000313" key="2">
    <source>
        <dbReference type="EMBL" id="MEK7951703.1"/>
    </source>
</evidence>
<feature type="transmembrane region" description="Helical" evidence="1">
    <location>
        <begin position="82"/>
        <end position="107"/>
    </location>
</feature>
<dbReference type="Proteomes" id="UP001371305">
    <property type="component" value="Unassembled WGS sequence"/>
</dbReference>
<organism evidence="2 3">
    <name type="scientific">Luteolibacter soli</name>
    <dbReference type="NCBI Taxonomy" id="3135280"/>
    <lineage>
        <taxon>Bacteria</taxon>
        <taxon>Pseudomonadati</taxon>
        <taxon>Verrucomicrobiota</taxon>
        <taxon>Verrucomicrobiia</taxon>
        <taxon>Verrucomicrobiales</taxon>
        <taxon>Verrucomicrobiaceae</taxon>
        <taxon>Luteolibacter</taxon>
    </lineage>
</organism>
<evidence type="ECO:0000256" key="1">
    <source>
        <dbReference type="SAM" id="Phobius"/>
    </source>
</evidence>
<proteinExistence type="predicted"/>
<dbReference type="EMBL" id="JBBUKT010000005">
    <property type="protein sequence ID" value="MEK7951703.1"/>
    <property type="molecule type" value="Genomic_DNA"/>
</dbReference>
<comment type="caution">
    <text evidence="2">The sequence shown here is derived from an EMBL/GenBank/DDBJ whole genome shotgun (WGS) entry which is preliminary data.</text>
</comment>
<reference evidence="2 3" key="1">
    <citation type="submission" date="2024-04" db="EMBL/GenBank/DDBJ databases">
        <title>Luteolibacter sp. isolated from soil.</title>
        <authorList>
            <person name="An J."/>
        </authorList>
    </citation>
    <scope>NUCLEOTIDE SEQUENCE [LARGE SCALE GENOMIC DNA]</scope>
    <source>
        <strain evidence="2 3">Y139</strain>
    </source>
</reference>
<sequence length="118" mass="13656">MWVWWDSSWHQSAVAFTAMRRDHQVAVVGALVTWNVWESPVGKRAGQFVAGRDEVVEEKWEGKPGFYFVRALTWDSYPRPGFWSVAVGLWVVVLGYVLIWLGMVGWVQWWRGRALVSS</sequence>
<keyword evidence="1" id="KW-0812">Transmembrane</keyword>
<accession>A0ABU9AVC8</accession>
<evidence type="ECO:0000313" key="3">
    <source>
        <dbReference type="Proteomes" id="UP001371305"/>
    </source>
</evidence>
<protein>
    <submittedName>
        <fullName evidence="2">Uncharacterized protein</fullName>
    </submittedName>
</protein>
<gene>
    <name evidence="2" type="ORF">WKV53_14390</name>
</gene>